<sequence length="299" mass="34647">MRLKITIGMIWFCVFGLNAQIQSIQLPKGEDVISVSKTSITPIYSLYIDKNESIYLEDEAIALSDLAKTLAYNRSQLEELQKFQVIIFLYIDQSVKYTIVDKIKTELASAYFYNLVFKTNTIEDKDIVFGFSIKNHQSFFHLEDLKKVLTKKEEAKIKHYNDSIASLSKDEADSFLMFPPPPPPPVDEMFELGYRIYTNQQEVIDEVLEGKSYNKLELSNNGLKYGNSNIEIKDNAQFVETINTKDFAFISFDPALTYSNYFKFITLHRQLSKKGWVTKPYLELSNEIIKIHKKANIKF</sequence>
<evidence type="ECO:0000313" key="8">
    <source>
        <dbReference type="EMBL" id="MBD3862602.1"/>
    </source>
</evidence>
<dbReference type="InterPro" id="IPR003400">
    <property type="entry name" value="ExbD"/>
</dbReference>
<keyword evidence="3" id="KW-1003">Cell membrane</keyword>
<evidence type="ECO:0000256" key="2">
    <source>
        <dbReference type="ARBA" id="ARBA00005811"/>
    </source>
</evidence>
<evidence type="ECO:0000256" key="6">
    <source>
        <dbReference type="ARBA" id="ARBA00023136"/>
    </source>
</evidence>
<keyword evidence="6" id="KW-0472">Membrane</keyword>
<comment type="similarity">
    <text evidence="2 7">Belongs to the ExbD/TolR family.</text>
</comment>
<organism evidence="8 9">
    <name type="scientific">Olleya marilimosa</name>
    <dbReference type="NCBI Taxonomy" id="272164"/>
    <lineage>
        <taxon>Bacteria</taxon>
        <taxon>Pseudomonadati</taxon>
        <taxon>Bacteroidota</taxon>
        <taxon>Flavobacteriia</taxon>
        <taxon>Flavobacteriales</taxon>
        <taxon>Flavobacteriaceae</taxon>
    </lineage>
</organism>
<gene>
    <name evidence="8" type="ORF">IEG06_04000</name>
</gene>
<dbReference type="Proteomes" id="UP000627521">
    <property type="component" value="Unassembled WGS sequence"/>
</dbReference>
<evidence type="ECO:0000256" key="5">
    <source>
        <dbReference type="ARBA" id="ARBA00022989"/>
    </source>
</evidence>
<evidence type="ECO:0000256" key="1">
    <source>
        <dbReference type="ARBA" id="ARBA00004162"/>
    </source>
</evidence>
<comment type="caution">
    <text evidence="8">The sequence shown here is derived from an EMBL/GenBank/DDBJ whole genome shotgun (WGS) entry which is preliminary data.</text>
</comment>
<dbReference type="Pfam" id="PF02472">
    <property type="entry name" value="ExbD"/>
    <property type="match status" value="1"/>
</dbReference>
<protein>
    <submittedName>
        <fullName evidence="8">Uncharacterized protein</fullName>
    </submittedName>
</protein>
<evidence type="ECO:0000256" key="4">
    <source>
        <dbReference type="ARBA" id="ARBA00022692"/>
    </source>
</evidence>
<keyword evidence="5" id="KW-1133">Transmembrane helix</keyword>
<keyword evidence="4 7" id="KW-0812">Transmembrane</keyword>
<proteinExistence type="inferred from homology"/>
<comment type="subcellular location">
    <subcellularLocation>
        <location evidence="1">Cell membrane</location>
        <topology evidence="1">Single-pass membrane protein</topology>
    </subcellularLocation>
    <subcellularLocation>
        <location evidence="7">Cell membrane</location>
        <topology evidence="7">Single-pass type II membrane protein</topology>
    </subcellularLocation>
</comment>
<evidence type="ECO:0000256" key="3">
    <source>
        <dbReference type="ARBA" id="ARBA00022475"/>
    </source>
</evidence>
<name>A0ABR8LX53_9FLAO</name>
<evidence type="ECO:0000313" key="9">
    <source>
        <dbReference type="Proteomes" id="UP000627521"/>
    </source>
</evidence>
<keyword evidence="9" id="KW-1185">Reference proteome</keyword>
<evidence type="ECO:0000256" key="7">
    <source>
        <dbReference type="RuleBase" id="RU003879"/>
    </source>
</evidence>
<dbReference type="EMBL" id="JACXXH010000002">
    <property type="protein sequence ID" value="MBD3862602.1"/>
    <property type="molecule type" value="Genomic_DNA"/>
</dbReference>
<keyword evidence="7" id="KW-0653">Protein transport</keyword>
<dbReference type="RefSeq" id="WP_191099154.1">
    <property type="nucleotide sequence ID" value="NZ_JACXXF010000002.1"/>
</dbReference>
<reference evidence="8 9" key="1">
    <citation type="submission" date="2020-09" db="EMBL/GenBank/DDBJ databases">
        <title>Bacillus nautilus sp. nov., Chryseoglobus crepusculi sp. nov, and Psychrobacter noctis sp. nov., isolated from deep-sea sponges from the equatorial Atlantic.</title>
        <authorList>
            <person name="Stennett H.L."/>
            <person name="Williams S.E."/>
        </authorList>
    </citation>
    <scope>NUCLEOTIDE SEQUENCE [LARGE SCALE GENOMIC DNA]</scope>
    <source>
        <strain evidence="8 9">28M-24</strain>
    </source>
</reference>
<keyword evidence="7" id="KW-0813">Transport</keyword>
<accession>A0ABR8LX53</accession>